<evidence type="ECO:0000256" key="1">
    <source>
        <dbReference type="ARBA" id="ARBA00005476"/>
    </source>
</evidence>
<gene>
    <name evidence="4" type="ORF">FH972_018532</name>
</gene>
<feature type="region of interest" description="Disordered" evidence="2">
    <location>
        <begin position="210"/>
        <end position="261"/>
    </location>
</feature>
<feature type="region of interest" description="Disordered" evidence="2">
    <location>
        <begin position="547"/>
        <end position="569"/>
    </location>
</feature>
<reference evidence="4 5" key="1">
    <citation type="submission" date="2019-06" db="EMBL/GenBank/DDBJ databases">
        <title>A chromosomal-level reference genome of Carpinus fangiana (Coryloideae, Betulaceae).</title>
        <authorList>
            <person name="Yang X."/>
            <person name="Wang Z."/>
            <person name="Zhang L."/>
            <person name="Hao G."/>
            <person name="Liu J."/>
            <person name="Yang Y."/>
        </authorList>
    </citation>
    <scope>NUCLEOTIDE SEQUENCE [LARGE SCALE GENOMIC DNA]</scope>
    <source>
        <strain evidence="4">Cfa_2016G</strain>
        <tissue evidence="4">Leaf</tissue>
    </source>
</reference>
<proteinExistence type="inferred from homology"/>
<dbReference type="OrthoDB" id="4567at2759"/>
<feature type="region of interest" description="Disordered" evidence="2">
    <location>
        <begin position="643"/>
        <end position="674"/>
    </location>
</feature>
<name>A0A5N6RQM5_9ROSI</name>
<dbReference type="InterPro" id="IPR031315">
    <property type="entry name" value="LNS2/PITP"/>
</dbReference>
<evidence type="ECO:0000259" key="3">
    <source>
        <dbReference type="SMART" id="SM00775"/>
    </source>
</evidence>
<dbReference type="SUPFAM" id="SSF56784">
    <property type="entry name" value="HAD-like"/>
    <property type="match status" value="1"/>
</dbReference>
<dbReference type="InterPro" id="IPR036412">
    <property type="entry name" value="HAD-like_sf"/>
</dbReference>
<feature type="compositionally biased region" description="Low complexity" evidence="2">
    <location>
        <begin position="643"/>
        <end position="658"/>
    </location>
</feature>
<protein>
    <recommendedName>
        <fullName evidence="3">LNS2/PITP domain-containing protein</fullName>
    </recommendedName>
</protein>
<dbReference type="PANTHER" id="PTHR12181">
    <property type="entry name" value="LIPIN"/>
    <property type="match status" value="1"/>
</dbReference>
<dbReference type="Pfam" id="PF04571">
    <property type="entry name" value="Lipin_N"/>
    <property type="match status" value="1"/>
</dbReference>
<accession>A0A5N6RQM5</accession>
<comment type="similarity">
    <text evidence="1">Belongs to the lipin family.</text>
</comment>
<feature type="region of interest" description="Disordered" evidence="2">
    <location>
        <begin position="477"/>
        <end position="506"/>
    </location>
</feature>
<organism evidence="4 5">
    <name type="scientific">Carpinus fangiana</name>
    <dbReference type="NCBI Taxonomy" id="176857"/>
    <lineage>
        <taxon>Eukaryota</taxon>
        <taxon>Viridiplantae</taxon>
        <taxon>Streptophyta</taxon>
        <taxon>Embryophyta</taxon>
        <taxon>Tracheophyta</taxon>
        <taxon>Spermatophyta</taxon>
        <taxon>Magnoliopsida</taxon>
        <taxon>eudicotyledons</taxon>
        <taxon>Gunneridae</taxon>
        <taxon>Pentapetalae</taxon>
        <taxon>rosids</taxon>
        <taxon>fabids</taxon>
        <taxon>Fagales</taxon>
        <taxon>Betulaceae</taxon>
        <taxon>Carpinus</taxon>
    </lineage>
</organism>
<dbReference type="InterPro" id="IPR013209">
    <property type="entry name" value="LNS2"/>
</dbReference>
<feature type="compositionally biased region" description="Polar residues" evidence="2">
    <location>
        <begin position="248"/>
        <end position="261"/>
    </location>
</feature>
<dbReference type="EMBL" id="CM017327">
    <property type="protein sequence ID" value="KAE8100656.1"/>
    <property type="molecule type" value="Genomic_DNA"/>
</dbReference>
<dbReference type="Pfam" id="PF08235">
    <property type="entry name" value="LNS2"/>
    <property type="match status" value="1"/>
</dbReference>
<feature type="domain" description="LNS2/PITP" evidence="3">
    <location>
        <begin position="817"/>
        <end position="973"/>
    </location>
</feature>
<dbReference type="PANTHER" id="PTHR12181:SF12">
    <property type="entry name" value="PHOSPHATIDATE PHOSPHATASE"/>
    <property type="match status" value="1"/>
</dbReference>
<dbReference type="InterPro" id="IPR026058">
    <property type="entry name" value="LIPIN"/>
</dbReference>
<dbReference type="Proteomes" id="UP000327013">
    <property type="component" value="Chromosome 7"/>
</dbReference>
<dbReference type="AlphaFoldDB" id="A0A5N6RQM5"/>
<keyword evidence="5" id="KW-1185">Reference proteome</keyword>
<evidence type="ECO:0000313" key="4">
    <source>
        <dbReference type="EMBL" id="KAE8100656.1"/>
    </source>
</evidence>
<evidence type="ECO:0000313" key="5">
    <source>
        <dbReference type="Proteomes" id="UP000327013"/>
    </source>
</evidence>
<sequence length="1018" mass="112722">MYAVERLSSYITRGVYTVSGPFHPFGGAVDIIVVEQQDGSFKSSPWYVRFGKFQGVLKAKEKVVKISVNGVEADFHMYLDHKGEAYFLTEVDVEEGETVPYSVSSGDEADGRFQNDRRPLKSKSYHFDANTSNLADKIDVLRNGKALARTTSRRPRILGFVFGRRRSMKEEGYQEGESDDDVARADSLERAEIAANLLEVKWSTNLRINKPRKDNANKDVQITDGKGEVSSSEHGNANKDVHKETGSHNEQMGESSPSGFQNLQGFVEEGKCFSTPEQVTETSVAGEGVLKVKCEMMSTLSRKIDVGDTENDENVKVQYSIEHEEHLGKHVDEEQVFHATNVLPVCGISQEESETGGVRSFIYCETSEGAIVALDGSSEKTRETMYLASGGHVEAHVHAEMLHSTTELLSEAEPVEDPENHSHQMNPSPSFTHKCNAMDLEGPPIVPEVYTQMVSADPTLGLDDKLESQSICTISGFSNSAHQAQDKENNKDEEITSKFPPSLESIGDCVPTKALSTLSSGSSEEEQFLFGVLDEISEVQHMESISPVHVDKGSPSSGPEDIKEANGPVNERYDPSLFSEKSAQEDPFIDLEGSIEKLRISSSPIIIPRSHKAYEEVGLLVESLPNLWSHTISPDAHDFRRPLSQSLDSSSESLNSKLQSEDDSSYIKSDKDPQLALEWPNTEDTQIAVEPVNVLANSAVGDPSKSSIASGGGWRIWPFSLRKSRSKKGLQPVLNDVRNSDAENASESTTGMDGDKDVFKPKVVRKIVKAMTPTSEQLASMNLKEGRNTVTFTFSTAMLGKQQVDARIYLWKWNTRIVISDVDGTITKSDVLGQFMPLVGIDWSQTGVAHLFSAIKENGYQLLFLSARAISQAYRTRQFLFNLKQDGKALPDGPVVISPDGLFPSLYREVIRRAPHEFKISCLEDIRALFPSDCNPFYAGFGNRDTDEFSYLKVGIPKGKVFIINPKGAVAINRRVDTRSYGSLHALVHDMFPPMTSSEQEDFNSWNYWKLPPPVLHV</sequence>
<dbReference type="GO" id="GO:0008195">
    <property type="term" value="F:phosphatidate phosphatase activity"/>
    <property type="evidence" value="ECO:0007669"/>
    <property type="project" value="TreeGrafter"/>
</dbReference>
<dbReference type="SMART" id="SM00775">
    <property type="entry name" value="LNS2"/>
    <property type="match status" value="1"/>
</dbReference>
<feature type="compositionally biased region" description="Basic and acidic residues" evidence="2">
    <location>
        <begin position="484"/>
        <end position="496"/>
    </location>
</feature>
<dbReference type="InterPro" id="IPR007651">
    <property type="entry name" value="Lipin_N"/>
</dbReference>
<feature type="compositionally biased region" description="Basic and acidic residues" evidence="2">
    <location>
        <begin position="236"/>
        <end position="247"/>
    </location>
</feature>
<evidence type="ECO:0000256" key="2">
    <source>
        <dbReference type="SAM" id="MobiDB-lite"/>
    </source>
</evidence>